<name>A0ACC1A6L1_9ROSI</name>
<reference evidence="2" key="1">
    <citation type="journal article" date="2023" name="G3 (Bethesda)">
        <title>Genome assembly and association tests identify interacting loci associated with vigor, precocity, and sex in interspecific pistachio rootstocks.</title>
        <authorList>
            <person name="Palmer W."/>
            <person name="Jacygrad E."/>
            <person name="Sagayaradj S."/>
            <person name="Cavanaugh K."/>
            <person name="Han R."/>
            <person name="Bertier L."/>
            <person name="Beede B."/>
            <person name="Kafkas S."/>
            <person name="Golino D."/>
            <person name="Preece J."/>
            <person name="Michelmore R."/>
        </authorList>
    </citation>
    <scope>NUCLEOTIDE SEQUENCE [LARGE SCALE GENOMIC DNA]</scope>
</reference>
<accession>A0ACC1A6L1</accession>
<keyword evidence="2" id="KW-1185">Reference proteome</keyword>
<dbReference type="Proteomes" id="UP001164250">
    <property type="component" value="Chromosome 12"/>
</dbReference>
<proteinExistence type="predicted"/>
<evidence type="ECO:0000313" key="2">
    <source>
        <dbReference type="Proteomes" id="UP001164250"/>
    </source>
</evidence>
<dbReference type="EMBL" id="CM047908">
    <property type="protein sequence ID" value="KAJ0082056.1"/>
    <property type="molecule type" value="Genomic_DNA"/>
</dbReference>
<evidence type="ECO:0000313" key="1">
    <source>
        <dbReference type="EMBL" id="KAJ0082056.1"/>
    </source>
</evidence>
<comment type="caution">
    <text evidence="1">The sequence shown here is derived from an EMBL/GenBank/DDBJ whole genome shotgun (WGS) entry which is preliminary data.</text>
</comment>
<protein>
    <submittedName>
        <fullName evidence="1">Uncharacterized protein</fullName>
    </submittedName>
</protein>
<gene>
    <name evidence="1" type="ORF">Patl1_11039</name>
</gene>
<sequence length="40" mass="4626">MANINFPRRIIKETQRFVSEPVDFVVFGYSSRDKCFTIGG</sequence>
<organism evidence="1 2">
    <name type="scientific">Pistacia atlantica</name>
    <dbReference type="NCBI Taxonomy" id="434234"/>
    <lineage>
        <taxon>Eukaryota</taxon>
        <taxon>Viridiplantae</taxon>
        <taxon>Streptophyta</taxon>
        <taxon>Embryophyta</taxon>
        <taxon>Tracheophyta</taxon>
        <taxon>Spermatophyta</taxon>
        <taxon>Magnoliopsida</taxon>
        <taxon>eudicotyledons</taxon>
        <taxon>Gunneridae</taxon>
        <taxon>Pentapetalae</taxon>
        <taxon>rosids</taxon>
        <taxon>malvids</taxon>
        <taxon>Sapindales</taxon>
        <taxon>Anacardiaceae</taxon>
        <taxon>Pistacia</taxon>
    </lineage>
</organism>